<evidence type="ECO:0000256" key="1">
    <source>
        <dbReference type="SAM" id="MobiDB-lite"/>
    </source>
</evidence>
<protein>
    <submittedName>
        <fullName evidence="2">SPASM domain-containing protein</fullName>
    </submittedName>
</protein>
<dbReference type="EMBL" id="CP163429">
    <property type="protein sequence ID" value="XDP97986.1"/>
    <property type="molecule type" value="Genomic_DNA"/>
</dbReference>
<sequence>MRVEGELYKCWNSVGNRLEEIGNIRDYQNTNGRLRKWLKYTPFTNDECRSCIALPVCMGGCAHHAMSSNNYENRCGTFRHTYQEQVSAYVQSATSHSGSGFLIPPGELSRRIDTR</sequence>
<dbReference type="InterPro" id="IPR013785">
    <property type="entry name" value="Aldolase_TIM"/>
</dbReference>
<organism evidence="2">
    <name type="scientific">Streptomyces sp. R02</name>
    <dbReference type="NCBI Taxonomy" id="3238623"/>
    <lineage>
        <taxon>Bacteria</taxon>
        <taxon>Bacillati</taxon>
        <taxon>Actinomycetota</taxon>
        <taxon>Actinomycetes</taxon>
        <taxon>Kitasatosporales</taxon>
        <taxon>Streptomycetaceae</taxon>
        <taxon>Streptomyces</taxon>
    </lineage>
</organism>
<dbReference type="InterPro" id="IPR023885">
    <property type="entry name" value="4Fe4S-binding_SPASM_dom"/>
</dbReference>
<dbReference type="SUPFAM" id="SSF102114">
    <property type="entry name" value="Radical SAM enzymes"/>
    <property type="match status" value="1"/>
</dbReference>
<evidence type="ECO:0000313" key="2">
    <source>
        <dbReference type="EMBL" id="XDP97986.1"/>
    </source>
</evidence>
<reference evidence="2" key="1">
    <citation type="submission" date="2024-07" db="EMBL/GenBank/DDBJ databases">
        <authorList>
            <person name="Yu S.T."/>
        </authorList>
    </citation>
    <scope>NUCLEOTIDE SEQUENCE</scope>
    <source>
        <strain evidence="2">R02</strain>
    </source>
</reference>
<dbReference type="NCBIfam" id="TIGR04085">
    <property type="entry name" value="rSAM_more_4Fe4S"/>
    <property type="match status" value="1"/>
</dbReference>
<dbReference type="Gene3D" id="3.20.20.70">
    <property type="entry name" value="Aldolase class I"/>
    <property type="match status" value="1"/>
</dbReference>
<dbReference type="RefSeq" id="WP_369161381.1">
    <property type="nucleotide sequence ID" value="NZ_CP163429.1"/>
</dbReference>
<name>A0AB39LYQ2_9ACTN</name>
<proteinExistence type="predicted"/>
<dbReference type="AlphaFoldDB" id="A0AB39LYQ2"/>
<dbReference type="InterPro" id="IPR058240">
    <property type="entry name" value="rSAM_sf"/>
</dbReference>
<feature type="region of interest" description="Disordered" evidence="1">
    <location>
        <begin position="95"/>
        <end position="115"/>
    </location>
</feature>
<gene>
    <name evidence="2" type="ORF">AB5J57_32780</name>
</gene>
<accession>A0AB39LYQ2</accession>